<gene>
    <name evidence="2" type="ORF">V9T40_001466</name>
</gene>
<organism evidence="2 3">
    <name type="scientific">Parthenolecanium corni</name>
    <dbReference type="NCBI Taxonomy" id="536013"/>
    <lineage>
        <taxon>Eukaryota</taxon>
        <taxon>Metazoa</taxon>
        <taxon>Ecdysozoa</taxon>
        <taxon>Arthropoda</taxon>
        <taxon>Hexapoda</taxon>
        <taxon>Insecta</taxon>
        <taxon>Pterygota</taxon>
        <taxon>Neoptera</taxon>
        <taxon>Paraneoptera</taxon>
        <taxon>Hemiptera</taxon>
        <taxon>Sternorrhyncha</taxon>
        <taxon>Coccoidea</taxon>
        <taxon>Coccidae</taxon>
        <taxon>Parthenolecanium</taxon>
    </lineage>
</organism>
<evidence type="ECO:0000313" key="3">
    <source>
        <dbReference type="Proteomes" id="UP001367676"/>
    </source>
</evidence>
<evidence type="ECO:0000313" key="2">
    <source>
        <dbReference type="EMBL" id="KAK7595033.1"/>
    </source>
</evidence>
<reference evidence="2 3" key="1">
    <citation type="submission" date="2024-03" db="EMBL/GenBank/DDBJ databases">
        <title>Adaptation during the transition from Ophiocordyceps entomopathogen to insect associate is accompanied by gene loss and intensified selection.</title>
        <authorList>
            <person name="Ward C.M."/>
            <person name="Onetto C.A."/>
            <person name="Borneman A.R."/>
        </authorList>
    </citation>
    <scope>NUCLEOTIDE SEQUENCE [LARGE SCALE GENOMIC DNA]</scope>
    <source>
        <strain evidence="2">AWRI1</strain>
        <tissue evidence="2">Single Adult Female</tissue>
    </source>
</reference>
<dbReference type="EMBL" id="JBBCAQ010000019">
    <property type="protein sequence ID" value="KAK7595033.1"/>
    <property type="molecule type" value="Genomic_DNA"/>
</dbReference>
<protein>
    <submittedName>
        <fullName evidence="2">Uncharacterized protein</fullName>
    </submittedName>
</protein>
<feature type="compositionally biased region" description="Low complexity" evidence="1">
    <location>
        <begin position="65"/>
        <end position="77"/>
    </location>
</feature>
<sequence>MSPWELGASFENILPKLQISSECVIYKIHGNIIISREGEREEIGKYVVEDTDTLRSEEEEEVDGATATAATAAAAKR</sequence>
<dbReference type="AlphaFoldDB" id="A0AAN9Y4M0"/>
<name>A0AAN9Y4M0_9HEMI</name>
<evidence type="ECO:0000256" key="1">
    <source>
        <dbReference type="SAM" id="MobiDB-lite"/>
    </source>
</evidence>
<dbReference type="Proteomes" id="UP001367676">
    <property type="component" value="Unassembled WGS sequence"/>
</dbReference>
<feature type="region of interest" description="Disordered" evidence="1">
    <location>
        <begin position="52"/>
        <end position="77"/>
    </location>
</feature>
<accession>A0AAN9Y4M0</accession>
<proteinExistence type="predicted"/>
<keyword evidence="3" id="KW-1185">Reference proteome</keyword>
<comment type="caution">
    <text evidence="2">The sequence shown here is derived from an EMBL/GenBank/DDBJ whole genome shotgun (WGS) entry which is preliminary data.</text>
</comment>